<dbReference type="Gene3D" id="1.25.40.10">
    <property type="entry name" value="Tetratricopeptide repeat domain"/>
    <property type="match status" value="1"/>
</dbReference>
<keyword evidence="2" id="KW-0732">Signal</keyword>
<dbReference type="AlphaFoldDB" id="A0A6P0UL32"/>
<reference evidence="4 5" key="1">
    <citation type="submission" date="2020-01" db="EMBL/GenBank/DDBJ databases">
        <title>Muriicola jejuensis KCTC 22299.</title>
        <authorList>
            <person name="Wang G."/>
        </authorList>
    </citation>
    <scope>NUCLEOTIDE SEQUENCE [LARGE SCALE GENOMIC DNA]</scope>
    <source>
        <strain evidence="4 5">KCTC 22299</strain>
    </source>
</reference>
<dbReference type="SUPFAM" id="SSF51338">
    <property type="entry name" value="Composite domain of metallo-dependent hydrolases"/>
    <property type="match status" value="1"/>
</dbReference>
<feature type="domain" description="Amidohydrolase-related" evidence="3">
    <location>
        <begin position="354"/>
        <end position="449"/>
    </location>
</feature>
<evidence type="ECO:0000313" key="5">
    <source>
        <dbReference type="Proteomes" id="UP000468443"/>
    </source>
</evidence>
<evidence type="ECO:0000313" key="4">
    <source>
        <dbReference type="EMBL" id="NER11763.1"/>
    </source>
</evidence>
<keyword evidence="1" id="KW-0802">TPR repeat</keyword>
<comment type="caution">
    <text evidence="4">The sequence shown here is derived from an EMBL/GenBank/DDBJ whole genome shotgun (WGS) entry which is preliminary data.</text>
</comment>
<keyword evidence="4" id="KW-0378">Hydrolase</keyword>
<dbReference type="InterPro" id="IPR051781">
    <property type="entry name" value="Metallo-dep_Hydrolase"/>
</dbReference>
<dbReference type="EMBL" id="JAABOP010000007">
    <property type="protein sequence ID" value="NER11763.1"/>
    <property type="molecule type" value="Genomic_DNA"/>
</dbReference>
<dbReference type="RefSeq" id="WP_163694219.1">
    <property type="nucleotide sequence ID" value="NZ_FXTW01000007.1"/>
</dbReference>
<dbReference type="InterPro" id="IPR032466">
    <property type="entry name" value="Metal_Hydrolase"/>
</dbReference>
<dbReference type="InterPro" id="IPR019734">
    <property type="entry name" value="TPR_rpt"/>
</dbReference>
<dbReference type="Gene3D" id="3.20.20.140">
    <property type="entry name" value="Metal-dependent hydrolases"/>
    <property type="match status" value="1"/>
</dbReference>
<dbReference type="PANTHER" id="PTHR43135">
    <property type="entry name" value="ALPHA-D-RIBOSE 1-METHYLPHOSPHONATE 5-TRIPHOSPHATE DIPHOSPHATASE"/>
    <property type="match status" value="1"/>
</dbReference>
<sequence length="586" mass="66561">MKNQIRLSLVLLFGLALLQSCSNTIEGDLIITNVNIIDVKSGDIDSNMDLIVNGEKITSIVEHKSNANYKAENVIDGSDKFLIPGLWDMHTHTWWGYEELFPLLLANGVTGIQEMFGDLIAVKNIKDKIKNGEIVGPEYISAGRIIDGKPPIQPGSDQADTPEKGREIVRRQVNDGADFIKVYSLLRKDVYLAIADESKKLGIPMLGHLPDGVSLNEGIKAGHKSLEHFIGVLEYNLKDRHHYHDVMEGKEKDTTLLGNNTYVKMLEYMVKNHDPKKVDSLIAMLRDSETWVSPSNVVNRAYSNQTDSAISQNKYLAYMPHYLQENWKREPYSDRMYDAMKAHYNLSLSIMGRMQDGGVKFLAATDYGNPYVYAGFDLHEELQIFVDVGFTPLEALQTATINPAKYLDRTAELGTVEIGKIANLVLLDKNPLEDIKNTRKIAYVLQRGKAFDNSTLQHTLDSIRNYNSLPTVYEELLTVVEKSGVDKALERYEEIKQNESGKYTFDKFQLNLVANALLKEKKYKDAITLYEFNNKEYPNYYYGYENLGEAYLEFGDTTKAIQIYTRAKELNIAEKPLRILENIMEN</sequence>
<dbReference type="PANTHER" id="PTHR43135:SF3">
    <property type="entry name" value="ALPHA-D-RIBOSE 1-METHYLPHOSPHONATE 5-TRIPHOSPHATE DIPHOSPHATASE"/>
    <property type="match status" value="1"/>
</dbReference>
<dbReference type="PROSITE" id="PS50005">
    <property type="entry name" value="TPR"/>
    <property type="match status" value="1"/>
</dbReference>
<evidence type="ECO:0000256" key="1">
    <source>
        <dbReference type="PROSITE-ProRule" id="PRU00339"/>
    </source>
</evidence>
<evidence type="ECO:0000256" key="2">
    <source>
        <dbReference type="SAM" id="SignalP"/>
    </source>
</evidence>
<gene>
    <name evidence="4" type="ORF">GWK09_14625</name>
</gene>
<dbReference type="InterPro" id="IPR011990">
    <property type="entry name" value="TPR-like_helical_dom_sf"/>
</dbReference>
<dbReference type="PROSITE" id="PS51257">
    <property type="entry name" value="PROKAR_LIPOPROTEIN"/>
    <property type="match status" value="1"/>
</dbReference>
<evidence type="ECO:0000259" key="3">
    <source>
        <dbReference type="Pfam" id="PF01979"/>
    </source>
</evidence>
<feature type="chain" id="PRO_5026835385" evidence="2">
    <location>
        <begin position="23"/>
        <end position="586"/>
    </location>
</feature>
<dbReference type="Pfam" id="PF01979">
    <property type="entry name" value="Amidohydro_1"/>
    <property type="match status" value="1"/>
</dbReference>
<dbReference type="Gene3D" id="2.30.40.10">
    <property type="entry name" value="Urease, subunit C, domain 1"/>
    <property type="match status" value="1"/>
</dbReference>
<name>A0A6P0UL32_9FLAO</name>
<dbReference type="InterPro" id="IPR006680">
    <property type="entry name" value="Amidohydro-rel"/>
</dbReference>
<dbReference type="GO" id="GO:0016810">
    <property type="term" value="F:hydrolase activity, acting on carbon-nitrogen (but not peptide) bonds"/>
    <property type="evidence" value="ECO:0007669"/>
    <property type="project" value="InterPro"/>
</dbReference>
<organism evidence="4 5">
    <name type="scientific">Muriicola jejuensis</name>
    <dbReference type="NCBI Taxonomy" id="504488"/>
    <lineage>
        <taxon>Bacteria</taxon>
        <taxon>Pseudomonadati</taxon>
        <taxon>Bacteroidota</taxon>
        <taxon>Flavobacteriia</taxon>
        <taxon>Flavobacteriales</taxon>
        <taxon>Flavobacteriaceae</taxon>
        <taxon>Muriicola</taxon>
    </lineage>
</organism>
<dbReference type="Proteomes" id="UP000468443">
    <property type="component" value="Unassembled WGS sequence"/>
</dbReference>
<dbReference type="SUPFAM" id="SSF51556">
    <property type="entry name" value="Metallo-dependent hydrolases"/>
    <property type="match status" value="1"/>
</dbReference>
<feature type="signal peptide" evidence="2">
    <location>
        <begin position="1"/>
        <end position="22"/>
    </location>
</feature>
<dbReference type="SUPFAM" id="SSF48452">
    <property type="entry name" value="TPR-like"/>
    <property type="match status" value="1"/>
</dbReference>
<dbReference type="InterPro" id="IPR011059">
    <property type="entry name" value="Metal-dep_hydrolase_composite"/>
</dbReference>
<accession>A0A6P0UL32</accession>
<proteinExistence type="predicted"/>
<feature type="repeat" description="TPR" evidence="1">
    <location>
        <begin position="541"/>
        <end position="574"/>
    </location>
</feature>
<keyword evidence="5" id="KW-1185">Reference proteome</keyword>
<protein>
    <submittedName>
        <fullName evidence="4">Amidohydrolase family protein</fullName>
    </submittedName>
</protein>